<evidence type="ECO:0000256" key="1">
    <source>
        <dbReference type="SAM" id="Phobius"/>
    </source>
</evidence>
<gene>
    <name evidence="2" type="ORF">BACI71_70652</name>
</gene>
<feature type="transmembrane region" description="Helical" evidence="1">
    <location>
        <begin position="21"/>
        <end position="44"/>
    </location>
</feature>
<proteinExistence type="predicted"/>
<keyword evidence="1" id="KW-0812">Transmembrane</keyword>
<name>A0A654BQL7_BACMY</name>
<sequence>MFFITKSITKPKADFLYDKEIGFFFIKFYLAYYVKMAFQGSYYFF</sequence>
<dbReference type="EMBL" id="CABWMC010000032">
    <property type="protein sequence ID" value="VXC82920.1"/>
    <property type="molecule type" value="Genomic_DNA"/>
</dbReference>
<accession>A0A654BQL7</accession>
<keyword evidence="1" id="KW-0472">Membrane</keyword>
<dbReference type="Proteomes" id="UP000437562">
    <property type="component" value="Unassembled WGS sequence"/>
</dbReference>
<dbReference type="AlphaFoldDB" id="A0A654BQL7"/>
<organism evidence="2 3">
    <name type="scientific">Bacillus mycoides</name>
    <dbReference type="NCBI Taxonomy" id="1405"/>
    <lineage>
        <taxon>Bacteria</taxon>
        <taxon>Bacillati</taxon>
        <taxon>Bacillota</taxon>
        <taxon>Bacilli</taxon>
        <taxon>Bacillales</taxon>
        <taxon>Bacillaceae</taxon>
        <taxon>Bacillus</taxon>
        <taxon>Bacillus cereus group</taxon>
    </lineage>
</organism>
<evidence type="ECO:0000313" key="3">
    <source>
        <dbReference type="Proteomes" id="UP000437562"/>
    </source>
</evidence>
<evidence type="ECO:0000313" key="2">
    <source>
        <dbReference type="EMBL" id="VXC82920.1"/>
    </source>
</evidence>
<reference evidence="2 3" key="1">
    <citation type="submission" date="2019-10" db="EMBL/GenBank/DDBJ databases">
        <authorList>
            <person name="Karimi E."/>
        </authorList>
    </citation>
    <scope>NUCLEOTIDE SEQUENCE [LARGE SCALE GENOMIC DNA]</scope>
    <source>
        <strain evidence="2">Bacillus sp. 71</strain>
    </source>
</reference>
<keyword evidence="1" id="KW-1133">Transmembrane helix</keyword>
<protein>
    <submittedName>
        <fullName evidence="2">Uncharacterized protein</fullName>
    </submittedName>
</protein>